<evidence type="ECO:0008006" key="4">
    <source>
        <dbReference type="Google" id="ProtNLM"/>
    </source>
</evidence>
<dbReference type="SUPFAM" id="SSF82199">
    <property type="entry name" value="SET domain"/>
    <property type="match status" value="1"/>
</dbReference>
<sequence length="446" mass="45905">MPARRASLLLAAACAACSTTSPGARLSGTPPSLLHWAEAHGAYVARALAIAPATAALPRRLVLTSPLASGTPLVTLPSSLQLGTDRADPALLASAPTELWSARLGLALCAELARGEASPFAEYISALPAAQPCGLAAEGAHLAAWPPAARHAAAMRAAIRTVHARLVAAAREAAVEPPPLRLVRWASAIAGSRAYRVRGSRGAAHVDSACLLPVIDLANYAPHPRANAELRNAPRTGPAASDDPLAVTLYACAPIDAGAEVCIDYGAGAVLSNERLLLEYGFVLPLDEHPHDTLELPFGAIAVGVAAVGAQKEAASEEEALKLLLAQQRLLAQLGDVEAGGLVFDVQGSPANGTFALALILTARSEAELARGSVSSLVADMKGEGASSCHARRARQALHAVASAALDELSSALGLDGHDGDDFAKAAYAYCLTRRKILQRIQVNMS</sequence>
<gene>
    <name evidence="2" type="ORF">AB1Y20_017506</name>
</gene>
<dbReference type="PANTHER" id="PTHR13271">
    <property type="entry name" value="UNCHARACTERIZED PUTATIVE METHYLTRANSFERASE"/>
    <property type="match status" value="1"/>
</dbReference>
<evidence type="ECO:0000313" key="2">
    <source>
        <dbReference type="EMBL" id="KAL1522519.1"/>
    </source>
</evidence>
<dbReference type="CDD" id="cd10527">
    <property type="entry name" value="SET_LSMT"/>
    <property type="match status" value="1"/>
</dbReference>
<name>A0AB34JPK9_PRYPA</name>
<dbReference type="EMBL" id="JBGBPQ010000006">
    <property type="protein sequence ID" value="KAL1522519.1"/>
    <property type="molecule type" value="Genomic_DNA"/>
</dbReference>
<dbReference type="AlphaFoldDB" id="A0AB34JPK9"/>
<feature type="chain" id="PRO_5044344122" description="SET domain-containing protein" evidence="1">
    <location>
        <begin position="20"/>
        <end position="446"/>
    </location>
</feature>
<dbReference type="Proteomes" id="UP001515480">
    <property type="component" value="Unassembled WGS sequence"/>
</dbReference>
<comment type="caution">
    <text evidence="2">The sequence shown here is derived from an EMBL/GenBank/DDBJ whole genome shotgun (WGS) entry which is preliminary data.</text>
</comment>
<dbReference type="GO" id="GO:0016279">
    <property type="term" value="F:protein-lysine N-methyltransferase activity"/>
    <property type="evidence" value="ECO:0007669"/>
    <property type="project" value="TreeGrafter"/>
</dbReference>
<accession>A0AB34JPK9</accession>
<protein>
    <recommendedName>
        <fullName evidence="4">SET domain-containing protein</fullName>
    </recommendedName>
</protein>
<dbReference type="InterPro" id="IPR046341">
    <property type="entry name" value="SET_dom_sf"/>
</dbReference>
<organism evidence="2 3">
    <name type="scientific">Prymnesium parvum</name>
    <name type="common">Toxic golden alga</name>
    <dbReference type="NCBI Taxonomy" id="97485"/>
    <lineage>
        <taxon>Eukaryota</taxon>
        <taxon>Haptista</taxon>
        <taxon>Haptophyta</taxon>
        <taxon>Prymnesiophyceae</taxon>
        <taxon>Prymnesiales</taxon>
        <taxon>Prymnesiaceae</taxon>
        <taxon>Prymnesium</taxon>
    </lineage>
</organism>
<proteinExistence type="predicted"/>
<keyword evidence="3" id="KW-1185">Reference proteome</keyword>
<reference evidence="2 3" key="1">
    <citation type="journal article" date="2024" name="Science">
        <title>Giant polyketide synthase enzymes in the biosynthesis of giant marine polyether toxins.</title>
        <authorList>
            <person name="Fallon T.R."/>
            <person name="Shende V.V."/>
            <person name="Wierzbicki I.H."/>
            <person name="Pendleton A.L."/>
            <person name="Watervoot N.F."/>
            <person name="Auber R.P."/>
            <person name="Gonzalez D.J."/>
            <person name="Wisecaver J.H."/>
            <person name="Moore B.S."/>
        </authorList>
    </citation>
    <scope>NUCLEOTIDE SEQUENCE [LARGE SCALE GENOMIC DNA]</scope>
    <source>
        <strain evidence="2 3">12B1</strain>
    </source>
</reference>
<evidence type="ECO:0000313" key="3">
    <source>
        <dbReference type="Proteomes" id="UP001515480"/>
    </source>
</evidence>
<evidence type="ECO:0000256" key="1">
    <source>
        <dbReference type="SAM" id="SignalP"/>
    </source>
</evidence>
<feature type="signal peptide" evidence="1">
    <location>
        <begin position="1"/>
        <end position="19"/>
    </location>
</feature>
<keyword evidence="1" id="KW-0732">Signal</keyword>
<dbReference type="InterPro" id="IPR050600">
    <property type="entry name" value="SETD3_SETD6_MTase"/>
</dbReference>
<dbReference type="Gene3D" id="3.90.1410.10">
    <property type="entry name" value="set domain protein methyltransferase, domain 1"/>
    <property type="match status" value="1"/>
</dbReference>